<dbReference type="AlphaFoldDB" id="A0A1G7MFF2"/>
<feature type="transmembrane region" description="Helical" evidence="9">
    <location>
        <begin position="347"/>
        <end position="371"/>
    </location>
</feature>
<dbReference type="InterPro" id="IPR011701">
    <property type="entry name" value="MFS"/>
</dbReference>
<comment type="subcellular location">
    <subcellularLocation>
        <location evidence="1">Cell membrane</location>
        <topology evidence="1">Multi-pass membrane protein</topology>
    </subcellularLocation>
</comment>
<feature type="transmembrane region" description="Helical" evidence="9">
    <location>
        <begin position="186"/>
        <end position="206"/>
    </location>
</feature>
<feature type="domain" description="Major facilitator superfamily (MFS) profile" evidence="10">
    <location>
        <begin position="33"/>
        <end position="513"/>
    </location>
</feature>
<protein>
    <submittedName>
        <fullName evidence="11">Major Facilitator Superfamily protein</fullName>
    </submittedName>
</protein>
<dbReference type="PANTHER" id="PTHR42718">
    <property type="entry name" value="MAJOR FACILITATOR SUPERFAMILY MULTIDRUG TRANSPORTER MFSC"/>
    <property type="match status" value="1"/>
</dbReference>
<feature type="transmembrane region" description="Helical" evidence="9">
    <location>
        <begin position="377"/>
        <end position="401"/>
    </location>
</feature>
<dbReference type="Pfam" id="PF07690">
    <property type="entry name" value="MFS_1"/>
    <property type="match status" value="1"/>
</dbReference>
<keyword evidence="4 9" id="KW-0812">Transmembrane</keyword>
<name>A0A1G7MFF2_9ACTN</name>
<dbReference type="PANTHER" id="PTHR42718:SF46">
    <property type="entry name" value="BLR6921 PROTEIN"/>
    <property type="match status" value="1"/>
</dbReference>
<dbReference type="SUPFAM" id="SSF103473">
    <property type="entry name" value="MFS general substrate transporter"/>
    <property type="match status" value="1"/>
</dbReference>
<dbReference type="GO" id="GO:0046677">
    <property type="term" value="P:response to antibiotic"/>
    <property type="evidence" value="ECO:0007669"/>
    <property type="project" value="UniProtKB-KW"/>
</dbReference>
<feature type="transmembrane region" description="Helical" evidence="9">
    <location>
        <begin position="70"/>
        <end position="91"/>
    </location>
</feature>
<dbReference type="CDD" id="cd17321">
    <property type="entry name" value="MFS_MMR_MDR_like"/>
    <property type="match status" value="1"/>
</dbReference>
<evidence type="ECO:0000256" key="1">
    <source>
        <dbReference type="ARBA" id="ARBA00004651"/>
    </source>
</evidence>
<keyword evidence="3" id="KW-1003">Cell membrane</keyword>
<feature type="transmembrane region" description="Helical" evidence="9">
    <location>
        <begin position="488"/>
        <end position="508"/>
    </location>
</feature>
<evidence type="ECO:0000256" key="5">
    <source>
        <dbReference type="ARBA" id="ARBA00022989"/>
    </source>
</evidence>
<reference evidence="11 12" key="1">
    <citation type="submission" date="2016-10" db="EMBL/GenBank/DDBJ databases">
        <authorList>
            <person name="de Groot N.N."/>
        </authorList>
    </citation>
    <scope>NUCLEOTIDE SEQUENCE [LARGE SCALE GENOMIC DNA]</scope>
    <source>
        <strain evidence="11 12">CGMCC 4.1859</strain>
    </source>
</reference>
<feature type="transmembrane region" description="Helical" evidence="9">
    <location>
        <begin position="218"/>
        <end position="238"/>
    </location>
</feature>
<dbReference type="Gene3D" id="1.20.1250.20">
    <property type="entry name" value="MFS general substrate transporter like domains"/>
    <property type="match status" value="1"/>
</dbReference>
<feature type="transmembrane region" description="Helical" evidence="9">
    <location>
        <begin position="159"/>
        <end position="180"/>
    </location>
</feature>
<keyword evidence="7" id="KW-0046">Antibiotic resistance</keyword>
<proteinExistence type="predicted"/>
<evidence type="ECO:0000256" key="4">
    <source>
        <dbReference type="ARBA" id="ARBA00022692"/>
    </source>
</evidence>
<dbReference type="InterPro" id="IPR036259">
    <property type="entry name" value="MFS_trans_sf"/>
</dbReference>
<evidence type="ECO:0000256" key="9">
    <source>
        <dbReference type="SAM" id="Phobius"/>
    </source>
</evidence>
<feature type="compositionally biased region" description="Low complexity" evidence="8">
    <location>
        <begin position="12"/>
        <end position="23"/>
    </location>
</feature>
<evidence type="ECO:0000313" key="11">
    <source>
        <dbReference type="EMBL" id="SDF60568.1"/>
    </source>
</evidence>
<dbReference type="GO" id="GO:0005886">
    <property type="term" value="C:plasma membrane"/>
    <property type="evidence" value="ECO:0007669"/>
    <property type="project" value="UniProtKB-SubCell"/>
</dbReference>
<evidence type="ECO:0000256" key="7">
    <source>
        <dbReference type="ARBA" id="ARBA00023251"/>
    </source>
</evidence>
<evidence type="ECO:0000256" key="8">
    <source>
        <dbReference type="SAM" id="MobiDB-lite"/>
    </source>
</evidence>
<dbReference type="GO" id="GO:0022857">
    <property type="term" value="F:transmembrane transporter activity"/>
    <property type="evidence" value="ECO:0007669"/>
    <property type="project" value="InterPro"/>
</dbReference>
<evidence type="ECO:0000256" key="6">
    <source>
        <dbReference type="ARBA" id="ARBA00023136"/>
    </source>
</evidence>
<evidence type="ECO:0000313" key="12">
    <source>
        <dbReference type="Proteomes" id="UP000198614"/>
    </source>
</evidence>
<gene>
    <name evidence="11" type="ORF">SAMN05216260_109178</name>
</gene>
<dbReference type="EMBL" id="FNAX01000009">
    <property type="protein sequence ID" value="SDF60568.1"/>
    <property type="molecule type" value="Genomic_DNA"/>
</dbReference>
<feature type="transmembrane region" description="Helical" evidence="9">
    <location>
        <begin position="103"/>
        <end position="123"/>
    </location>
</feature>
<dbReference type="InterPro" id="IPR020846">
    <property type="entry name" value="MFS_dom"/>
</dbReference>
<dbReference type="Gene3D" id="1.20.1720.10">
    <property type="entry name" value="Multidrug resistance protein D"/>
    <property type="match status" value="1"/>
</dbReference>
<keyword evidence="5 9" id="KW-1133">Transmembrane helix</keyword>
<feature type="transmembrane region" description="Helical" evidence="9">
    <location>
        <begin position="32"/>
        <end position="55"/>
    </location>
</feature>
<feature type="transmembrane region" description="Helical" evidence="9">
    <location>
        <begin position="318"/>
        <end position="335"/>
    </location>
</feature>
<dbReference type="PROSITE" id="PS50850">
    <property type="entry name" value="MFS"/>
    <property type="match status" value="1"/>
</dbReference>
<evidence type="ECO:0000259" key="10">
    <source>
        <dbReference type="PROSITE" id="PS50850"/>
    </source>
</evidence>
<feature type="transmembrane region" description="Helical" evidence="9">
    <location>
        <begin position="244"/>
        <end position="266"/>
    </location>
</feature>
<feature type="transmembrane region" description="Helical" evidence="9">
    <location>
        <begin position="286"/>
        <end position="306"/>
    </location>
</feature>
<keyword evidence="2" id="KW-0813">Transport</keyword>
<dbReference type="Proteomes" id="UP000198614">
    <property type="component" value="Unassembled WGS sequence"/>
</dbReference>
<keyword evidence="6 9" id="KW-0472">Membrane</keyword>
<feature type="region of interest" description="Disordered" evidence="8">
    <location>
        <begin position="1"/>
        <end position="23"/>
    </location>
</feature>
<evidence type="ECO:0000256" key="2">
    <source>
        <dbReference type="ARBA" id="ARBA00022448"/>
    </source>
</evidence>
<evidence type="ECO:0000256" key="3">
    <source>
        <dbReference type="ARBA" id="ARBA00022475"/>
    </source>
</evidence>
<sequence length="516" mass="51660">MTSSEPPGLTYRPAPSRGAAPRGAAPRGGAGNVLACVSLCTVLVVGFVAAVNLAIPPLAAGSLHPSPTQLLWIVDSYVVLFACLVIPAGALGDRAGRKGVLQAGLLLLAAGALVSAAAGNVAVMLAGRALAGTGAACVLPNALAVLLHATEPARRSRAIAVWAAMTGLGGLLGNVGGGALLTAGSWRLLFAAVAPLGVLCAVWVAVAAPRGPRGHRDLAPRAAALLTLATLALLLGVIQGPEQGWGSAVVLGAFGCSAVLFGLWAVGELRAPHPLLDPRLFAVPALRAACLGMLVVFFGMFGFFYLNASLMQYGRGFSVLRTGLAVMPMSAPLLLGSRHVPALVARWGDRVVLTASFAVSGLALLGLAAALDEGYPLYALWLFVLGCGIALALPTLTAAIANALPREQAGVAGGLQATTRELGSALGVAVIGTVLTARFVHTLPERAPGAVRPGHVPGGVAEALAAAPGEHGAVVGAYTASADTALKVAALVVLGAGTLVVTEMSWAARRARRAAG</sequence>
<accession>A0A1G7MFF2</accession>
<organism evidence="11 12">
    <name type="scientific">Streptomyces griseoaurantiacus</name>
    <dbReference type="NCBI Taxonomy" id="68213"/>
    <lineage>
        <taxon>Bacteria</taxon>
        <taxon>Bacillati</taxon>
        <taxon>Actinomycetota</taxon>
        <taxon>Actinomycetes</taxon>
        <taxon>Kitasatosporales</taxon>
        <taxon>Streptomycetaceae</taxon>
        <taxon>Streptomyces</taxon>
        <taxon>Streptomyces aurantiacus group</taxon>
    </lineage>
</organism>